<dbReference type="SUPFAM" id="SSF81901">
    <property type="entry name" value="HCP-like"/>
    <property type="match status" value="1"/>
</dbReference>
<dbReference type="InterPro" id="IPR053301">
    <property type="entry name" value="F-box_motif"/>
</dbReference>
<dbReference type="AlphaFoldDB" id="A0A1W1DHS3"/>
<name>A0A1W1DHS3_9ZZZZ</name>
<protein>
    <recommendedName>
        <fullName evidence="2">TETRATRICOPEPTIDE REPEAT FAMILY PROTEIN</fullName>
    </recommendedName>
</protein>
<dbReference type="PANTHER" id="PTHR45088">
    <property type="entry name" value="OSJNBA0022H21.17 PROTEIN"/>
    <property type="match status" value="1"/>
</dbReference>
<dbReference type="EMBL" id="FPHT01000136">
    <property type="protein sequence ID" value="SFV80901.1"/>
    <property type="molecule type" value="Genomic_DNA"/>
</dbReference>
<sequence>MHQIHQHLLAESELNLETIDLQQKAYTGDAEAQYALANIFQKGINVTRNTKHAFYWYKRAAQQGNLLAQYNVWFAYMTGDGAEVNRQQANKWFARASLKSACSTQSIVSQLLDGSSVTLH</sequence>
<evidence type="ECO:0000313" key="1">
    <source>
        <dbReference type="EMBL" id="SFV80901.1"/>
    </source>
</evidence>
<gene>
    <name evidence="1" type="ORF">MNB_SUP05-12-817</name>
</gene>
<dbReference type="Pfam" id="PF08238">
    <property type="entry name" value="Sel1"/>
    <property type="match status" value="2"/>
</dbReference>
<dbReference type="InterPro" id="IPR006597">
    <property type="entry name" value="Sel1-like"/>
</dbReference>
<dbReference type="Gene3D" id="1.25.40.10">
    <property type="entry name" value="Tetratricopeptide repeat domain"/>
    <property type="match status" value="1"/>
</dbReference>
<accession>A0A1W1DHS3</accession>
<evidence type="ECO:0008006" key="2">
    <source>
        <dbReference type="Google" id="ProtNLM"/>
    </source>
</evidence>
<organism evidence="1">
    <name type="scientific">hydrothermal vent metagenome</name>
    <dbReference type="NCBI Taxonomy" id="652676"/>
    <lineage>
        <taxon>unclassified sequences</taxon>
        <taxon>metagenomes</taxon>
        <taxon>ecological metagenomes</taxon>
    </lineage>
</organism>
<dbReference type="SMART" id="SM00671">
    <property type="entry name" value="SEL1"/>
    <property type="match status" value="2"/>
</dbReference>
<reference evidence="1" key="1">
    <citation type="submission" date="2016-10" db="EMBL/GenBank/DDBJ databases">
        <authorList>
            <person name="de Groot N.N."/>
        </authorList>
    </citation>
    <scope>NUCLEOTIDE SEQUENCE</scope>
</reference>
<proteinExistence type="predicted"/>
<dbReference type="PANTHER" id="PTHR45088:SF1">
    <property type="entry name" value="OS04G0476000 PROTEIN"/>
    <property type="match status" value="1"/>
</dbReference>
<dbReference type="InterPro" id="IPR011990">
    <property type="entry name" value="TPR-like_helical_dom_sf"/>
</dbReference>